<accession>A0ABW1NSW1</accession>
<dbReference type="InterPro" id="IPR041413">
    <property type="entry name" value="MLTR_LBD"/>
</dbReference>
<dbReference type="Gene3D" id="3.30.450.180">
    <property type="match status" value="1"/>
</dbReference>
<dbReference type="PANTHER" id="PTHR35010:SF2">
    <property type="entry name" value="BLL4672 PROTEIN"/>
    <property type="match status" value="1"/>
</dbReference>
<dbReference type="SUPFAM" id="SSF47413">
    <property type="entry name" value="lambda repressor-like DNA-binding domains"/>
    <property type="match status" value="1"/>
</dbReference>
<dbReference type="Gene3D" id="1.10.260.40">
    <property type="entry name" value="lambda repressor-like DNA-binding domains"/>
    <property type="match status" value="1"/>
</dbReference>
<organism evidence="2 3">
    <name type="scientific">Sphaerisporangium aureirubrum</name>
    <dbReference type="NCBI Taxonomy" id="1544736"/>
    <lineage>
        <taxon>Bacteria</taxon>
        <taxon>Bacillati</taxon>
        <taxon>Actinomycetota</taxon>
        <taxon>Actinomycetes</taxon>
        <taxon>Streptosporangiales</taxon>
        <taxon>Streptosporangiaceae</taxon>
        <taxon>Sphaerisporangium</taxon>
    </lineage>
</organism>
<dbReference type="SMART" id="SM00530">
    <property type="entry name" value="HTH_XRE"/>
    <property type="match status" value="1"/>
</dbReference>
<sequence>MDRVTTTAPRRAELAAFLRSRRARITPGDVGLPPGPRRRTPGLRREEVAQLAGVGVTWYTWLEQGRRINASVQVLDAVARTLRLDSAEREHLYRLADVPEVPQHGAGEDLGAEVHEILDNLDPLPACVYNSRYDLLAWNAAYAVLFPTLTSRGLPERNAIWQCFMCPPCCNPILHAEKERPLMVATLRSAFVRHLGEPSWESFVRRLSAASPDFARMWADHEVARPGTRMKIFQPSGAGLVRTTSTSMALASPPETRMVVYTPMDDESRDRLAWLRANPRDPARGHVH</sequence>
<reference evidence="3" key="1">
    <citation type="journal article" date="2019" name="Int. J. Syst. Evol. Microbiol.">
        <title>The Global Catalogue of Microorganisms (GCM) 10K type strain sequencing project: providing services to taxonomists for standard genome sequencing and annotation.</title>
        <authorList>
            <consortium name="The Broad Institute Genomics Platform"/>
            <consortium name="The Broad Institute Genome Sequencing Center for Infectious Disease"/>
            <person name="Wu L."/>
            <person name="Ma J."/>
        </authorList>
    </citation>
    <scope>NUCLEOTIDE SEQUENCE [LARGE SCALE GENOMIC DNA]</scope>
    <source>
        <strain evidence="3">JCM 30346</strain>
    </source>
</reference>
<comment type="caution">
    <text evidence="2">The sequence shown here is derived from an EMBL/GenBank/DDBJ whole genome shotgun (WGS) entry which is preliminary data.</text>
</comment>
<dbReference type="PANTHER" id="PTHR35010">
    <property type="entry name" value="BLL4672 PROTEIN-RELATED"/>
    <property type="match status" value="1"/>
</dbReference>
<dbReference type="Proteomes" id="UP001596137">
    <property type="component" value="Unassembled WGS sequence"/>
</dbReference>
<dbReference type="InterPro" id="IPR010982">
    <property type="entry name" value="Lambda_DNA-bd_dom_sf"/>
</dbReference>
<dbReference type="Pfam" id="PF17765">
    <property type="entry name" value="MLTR_LBD"/>
    <property type="match status" value="1"/>
</dbReference>
<evidence type="ECO:0000259" key="1">
    <source>
        <dbReference type="SMART" id="SM00530"/>
    </source>
</evidence>
<evidence type="ECO:0000313" key="2">
    <source>
        <dbReference type="EMBL" id="MFC6086063.1"/>
    </source>
</evidence>
<protein>
    <submittedName>
        <fullName evidence="2">Helix-turn-helix transcriptional regulator</fullName>
    </submittedName>
</protein>
<name>A0ABW1NSW1_9ACTN</name>
<dbReference type="CDD" id="cd00093">
    <property type="entry name" value="HTH_XRE"/>
    <property type="match status" value="1"/>
</dbReference>
<dbReference type="InterPro" id="IPR001387">
    <property type="entry name" value="Cro/C1-type_HTH"/>
</dbReference>
<dbReference type="EMBL" id="JBHSRF010000076">
    <property type="protein sequence ID" value="MFC6086063.1"/>
    <property type="molecule type" value="Genomic_DNA"/>
</dbReference>
<dbReference type="Pfam" id="PF13560">
    <property type="entry name" value="HTH_31"/>
    <property type="match status" value="1"/>
</dbReference>
<feature type="domain" description="HTH cro/C1-type" evidence="1">
    <location>
        <begin position="17"/>
        <end position="89"/>
    </location>
</feature>
<evidence type="ECO:0000313" key="3">
    <source>
        <dbReference type="Proteomes" id="UP001596137"/>
    </source>
</evidence>
<keyword evidence="3" id="KW-1185">Reference proteome</keyword>
<proteinExistence type="predicted"/>
<dbReference type="RefSeq" id="WP_380760873.1">
    <property type="nucleotide sequence ID" value="NZ_JBHSRF010000076.1"/>
</dbReference>
<gene>
    <name evidence="2" type="ORF">ACFP1K_33190</name>
</gene>